<sequence length="357" mass="40589">MKSSYSDTISVRKGEELNNEVLFQFIRENITDIPNGTLEIEQFGAGHSNLTYLLKVGDWEAVLRRPPLGPVAPKAHDMGRESQILSSLHPLYPTAPKPFVFSEDESIVGSPFFIMERRKGIVVDSAFPEDVVYDPSLGRKISEVMVDNLVELHQVDYTKTELVNMTKPDGFMERQVAGWTNRYFRSKTDEISGLDQLTNWLKNNVPVSPEPAIIHYDYKLNNAMFSNDFSKMTGLFDWEMTTVGEPLADLGAALSYWIEAGDPDELKKGLGKPSVTIKDGFFSRAQFLEDYASKSGRDVSKIHFYLTFAYFKLAVICQQIYYRYKKGQTSDQRFARFNEYVESLIHHALNSAKGVIQ</sequence>
<dbReference type="Gene3D" id="3.90.1200.10">
    <property type="match status" value="1"/>
</dbReference>
<reference evidence="2 3" key="1">
    <citation type="submission" date="2021-03" db="EMBL/GenBank/DDBJ databases">
        <title>Genomic Encyclopedia of Type Strains, Phase IV (KMG-IV): sequencing the most valuable type-strain genomes for metagenomic binning, comparative biology and taxonomic classification.</title>
        <authorList>
            <person name="Goeker M."/>
        </authorList>
    </citation>
    <scope>NUCLEOTIDE SEQUENCE [LARGE SCALE GENOMIC DNA]</scope>
    <source>
        <strain evidence="2 3">DSM 25609</strain>
    </source>
</reference>
<dbReference type="InterPro" id="IPR041726">
    <property type="entry name" value="ACAD10_11_N"/>
</dbReference>
<organism evidence="2 3">
    <name type="scientific">Virgibacillus natechei</name>
    <dbReference type="NCBI Taxonomy" id="1216297"/>
    <lineage>
        <taxon>Bacteria</taxon>
        <taxon>Bacillati</taxon>
        <taxon>Bacillota</taxon>
        <taxon>Bacilli</taxon>
        <taxon>Bacillales</taxon>
        <taxon>Bacillaceae</taxon>
        <taxon>Virgibacillus</taxon>
    </lineage>
</organism>
<dbReference type="PANTHER" id="PTHR47829">
    <property type="entry name" value="HYDROLASE, PUTATIVE (AFU_ORTHOLOGUE AFUA_1G12880)-RELATED"/>
    <property type="match status" value="1"/>
</dbReference>
<dbReference type="PANTHER" id="PTHR47829:SF1">
    <property type="entry name" value="HAD FAMILY PHOSPHATASE"/>
    <property type="match status" value="1"/>
</dbReference>
<keyword evidence="2" id="KW-0808">Transferase</keyword>
<protein>
    <submittedName>
        <fullName evidence="2">Aminoglycoside phosphotransferase (APT) family kinase protein</fullName>
    </submittedName>
</protein>
<dbReference type="Proteomes" id="UP001519345">
    <property type="component" value="Unassembled WGS sequence"/>
</dbReference>
<keyword evidence="2" id="KW-0418">Kinase</keyword>
<accession>A0ABS4IJW9</accession>
<dbReference type="EMBL" id="JAGGKX010000023">
    <property type="protein sequence ID" value="MBP1971253.1"/>
    <property type="molecule type" value="Genomic_DNA"/>
</dbReference>
<dbReference type="InterPro" id="IPR052898">
    <property type="entry name" value="ACAD10-like"/>
</dbReference>
<evidence type="ECO:0000259" key="1">
    <source>
        <dbReference type="Pfam" id="PF01636"/>
    </source>
</evidence>
<dbReference type="InterPro" id="IPR011009">
    <property type="entry name" value="Kinase-like_dom_sf"/>
</dbReference>
<evidence type="ECO:0000313" key="2">
    <source>
        <dbReference type="EMBL" id="MBP1971253.1"/>
    </source>
</evidence>
<dbReference type="CDD" id="cd05154">
    <property type="entry name" value="ACAD10_11_N-like"/>
    <property type="match status" value="1"/>
</dbReference>
<evidence type="ECO:0000313" key="3">
    <source>
        <dbReference type="Proteomes" id="UP001519345"/>
    </source>
</evidence>
<keyword evidence="3" id="KW-1185">Reference proteome</keyword>
<name>A0ABS4IJW9_9BACI</name>
<dbReference type="Pfam" id="PF01636">
    <property type="entry name" value="APH"/>
    <property type="match status" value="1"/>
</dbReference>
<proteinExistence type="predicted"/>
<feature type="domain" description="Aminoglycoside phosphotransferase" evidence="1">
    <location>
        <begin position="39"/>
        <end position="266"/>
    </location>
</feature>
<dbReference type="RefSeq" id="WP_209464319.1">
    <property type="nucleotide sequence ID" value="NZ_CP110224.1"/>
</dbReference>
<comment type="caution">
    <text evidence="2">The sequence shown here is derived from an EMBL/GenBank/DDBJ whole genome shotgun (WGS) entry which is preliminary data.</text>
</comment>
<gene>
    <name evidence="2" type="ORF">J2Z83_003392</name>
</gene>
<dbReference type="SUPFAM" id="SSF56112">
    <property type="entry name" value="Protein kinase-like (PK-like)"/>
    <property type="match status" value="1"/>
</dbReference>
<dbReference type="Gene3D" id="3.30.200.20">
    <property type="entry name" value="Phosphorylase Kinase, domain 1"/>
    <property type="match status" value="1"/>
</dbReference>
<dbReference type="GO" id="GO:0016301">
    <property type="term" value="F:kinase activity"/>
    <property type="evidence" value="ECO:0007669"/>
    <property type="project" value="UniProtKB-KW"/>
</dbReference>
<dbReference type="InterPro" id="IPR002575">
    <property type="entry name" value="Aminoglycoside_PTrfase"/>
</dbReference>